<dbReference type="Proteomes" id="UP001300502">
    <property type="component" value="Unassembled WGS sequence"/>
</dbReference>
<dbReference type="GO" id="GO:0030968">
    <property type="term" value="P:endoplasmic reticulum unfolded protein response"/>
    <property type="evidence" value="ECO:0007669"/>
    <property type="project" value="TreeGrafter"/>
</dbReference>
<evidence type="ECO:0000256" key="1">
    <source>
        <dbReference type="ARBA" id="ARBA00000707"/>
    </source>
</evidence>
<comment type="catalytic activity">
    <reaction evidence="1 3">
        <text>Thiol-dependent hydrolysis of ester, thioester, amide, peptide and isopeptide bonds formed by the C-terminal Gly of ubiquitin (a 76-residue protein attached to proteins as an intracellular targeting signal).</text>
        <dbReference type="EC" id="3.4.19.12"/>
    </reaction>
</comment>
<keyword evidence="3" id="KW-0788">Thiol protease</keyword>
<dbReference type="PANTHER" id="PTHR13312">
    <property type="entry name" value="HIV-INDUCED PROTEIN-7-LIKE PROTEASE"/>
    <property type="match status" value="1"/>
</dbReference>
<organism evidence="5 6">
    <name type="scientific">Galdieria yellowstonensis</name>
    <dbReference type="NCBI Taxonomy" id="3028027"/>
    <lineage>
        <taxon>Eukaryota</taxon>
        <taxon>Rhodophyta</taxon>
        <taxon>Bangiophyceae</taxon>
        <taxon>Galdieriales</taxon>
        <taxon>Galdieriaceae</taxon>
        <taxon>Galdieria</taxon>
    </lineage>
</organism>
<dbReference type="SUPFAM" id="SSF54001">
    <property type="entry name" value="Cysteine proteinases"/>
    <property type="match status" value="1"/>
</dbReference>
<evidence type="ECO:0000313" key="5">
    <source>
        <dbReference type="EMBL" id="KAK4522670.1"/>
    </source>
</evidence>
<evidence type="ECO:0000313" key="6">
    <source>
        <dbReference type="Proteomes" id="UP001300502"/>
    </source>
</evidence>
<dbReference type="GO" id="GO:0005829">
    <property type="term" value="C:cytosol"/>
    <property type="evidence" value="ECO:0007669"/>
    <property type="project" value="TreeGrafter"/>
</dbReference>
<dbReference type="CDD" id="cd22746">
    <property type="entry name" value="OTU_plant_OTU3_4-like"/>
    <property type="match status" value="1"/>
</dbReference>
<comment type="caution">
    <text evidence="5">The sequence shown here is derived from an EMBL/GenBank/DDBJ whole genome shotgun (WGS) entry which is preliminary data.</text>
</comment>
<feature type="domain" description="OTU" evidence="4">
    <location>
        <begin position="57"/>
        <end position="198"/>
    </location>
</feature>
<dbReference type="Pfam" id="PF02338">
    <property type="entry name" value="OTU"/>
    <property type="match status" value="1"/>
</dbReference>
<keyword evidence="3" id="KW-0963">Cytoplasm</keyword>
<dbReference type="Gene3D" id="3.90.70.80">
    <property type="match status" value="1"/>
</dbReference>
<dbReference type="AlphaFoldDB" id="A0AAV9I3L8"/>
<dbReference type="InterPro" id="IPR038765">
    <property type="entry name" value="Papain-like_cys_pep_sf"/>
</dbReference>
<dbReference type="GO" id="GO:0005634">
    <property type="term" value="C:nucleus"/>
    <property type="evidence" value="ECO:0007669"/>
    <property type="project" value="TreeGrafter"/>
</dbReference>
<accession>A0AAV9I3L8</accession>
<evidence type="ECO:0000259" key="4">
    <source>
        <dbReference type="PROSITE" id="PS50802"/>
    </source>
</evidence>
<reference evidence="5 6" key="1">
    <citation type="submission" date="2022-07" db="EMBL/GenBank/DDBJ databases">
        <title>Genome-wide signatures of adaptation to extreme environments.</title>
        <authorList>
            <person name="Cho C.H."/>
            <person name="Yoon H.S."/>
        </authorList>
    </citation>
    <scope>NUCLEOTIDE SEQUENCE [LARGE SCALE GENOMIC DNA]</scope>
    <source>
        <strain evidence="5 6">108.79 E11</strain>
    </source>
</reference>
<sequence>MKNSNNLHPTKSWWQTSTHVSFLRRTPATICWTLSFPFGNFNARSFWLANASEKRRLRKVSVKGDGRCLFRAIAKCLAQNDGRSLPEHLEVADADALRKEAYNIICVQQRERFEKSMIIEGNIHRYCRELLKPTFYGGEPEILVLSEVFQVPIQVYLQTESGEYKMIVEYGKPFMRKGVAPVRLLYNGVNHYDALMEYK</sequence>
<dbReference type="GO" id="GO:0036503">
    <property type="term" value="P:ERAD pathway"/>
    <property type="evidence" value="ECO:0007669"/>
    <property type="project" value="TreeGrafter"/>
</dbReference>
<name>A0AAV9I3L8_9RHOD</name>
<dbReference type="EC" id="3.4.19.12" evidence="3"/>
<dbReference type="InterPro" id="IPR003323">
    <property type="entry name" value="OTU_dom"/>
</dbReference>
<keyword evidence="3" id="KW-0645">Protease</keyword>
<gene>
    <name evidence="5" type="ORF">GAYE_PCTG14G0560</name>
</gene>
<dbReference type="EMBL" id="JANCYU010000007">
    <property type="protein sequence ID" value="KAK4522670.1"/>
    <property type="molecule type" value="Genomic_DNA"/>
</dbReference>
<dbReference type="GO" id="GO:0004843">
    <property type="term" value="F:cysteine-type deubiquitinase activity"/>
    <property type="evidence" value="ECO:0007669"/>
    <property type="project" value="UniProtKB-UniRule"/>
</dbReference>
<evidence type="ECO:0000256" key="3">
    <source>
        <dbReference type="RuleBase" id="RU367104"/>
    </source>
</evidence>
<dbReference type="PANTHER" id="PTHR13312:SF0">
    <property type="entry name" value="UBIQUITIN THIOESTERASE OTU1"/>
    <property type="match status" value="1"/>
</dbReference>
<comment type="function">
    <text evidence="3">Hydrolase that can remove conjugated ubiquitin from proteins and may therefore play an important regulatory role at the level of protein turnover by preventing degradation.</text>
</comment>
<protein>
    <recommendedName>
        <fullName evidence="3">Ubiquitin thioesterase OTU</fullName>
        <ecNumber evidence="3">3.4.19.12</ecNumber>
    </recommendedName>
</protein>
<keyword evidence="6" id="KW-1185">Reference proteome</keyword>
<keyword evidence="3" id="KW-0833">Ubl conjugation pathway</keyword>
<dbReference type="GO" id="GO:0016579">
    <property type="term" value="P:protein deubiquitination"/>
    <property type="evidence" value="ECO:0007669"/>
    <property type="project" value="TreeGrafter"/>
</dbReference>
<keyword evidence="2 3" id="KW-0378">Hydrolase</keyword>
<dbReference type="PROSITE" id="PS50802">
    <property type="entry name" value="OTU"/>
    <property type="match status" value="1"/>
</dbReference>
<evidence type="ECO:0000256" key="2">
    <source>
        <dbReference type="ARBA" id="ARBA00022801"/>
    </source>
</evidence>
<proteinExistence type="predicted"/>
<comment type="subcellular location">
    <subcellularLocation>
        <location evidence="3">Cytoplasm</location>
    </subcellularLocation>
</comment>